<dbReference type="Proteomes" id="UP000190837">
    <property type="component" value="Unassembled WGS sequence"/>
</dbReference>
<evidence type="ECO:0000313" key="3">
    <source>
        <dbReference type="EMBL" id="SAM64231.1"/>
    </source>
</evidence>
<dbReference type="EMBL" id="FKLO01000045">
    <property type="protein sequence ID" value="SAM64231.1"/>
    <property type="molecule type" value="Genomic_DNA"/>
</dbReference>
<proteinExistence type="predicted"/>
<protein>
    <submittedName>
        <fullName evidence="3">Uncharacterized protein</fullName>
    </submittedName>
</protein>
<feature type="transmembrane region" description="Helical" evidence="2">
    <location>
        <begin position="24"/>
        <end position="42"/>
    </location>
</feature>
<dbReference type="AlphaFoldDB" id="A0A1C3H466"/>
<feature type="region of interest" description="Disordered" evidence="1">
    <location>
        <begin position="1"/>
        <end position="22"/>
    </location>
</feature>
<dbReference type="RefSeq" id="WP_079540477.1">
    <property type="nucleotide sequence ID" value="NZ_FKLO01000045.1"/>
</dbReference>
<name>A0A1C3H466_9GAMM</name>
<evidence type="ECO:0000256" key="1">
    <source>
        <dbReference type="SAM" id="MobiDB-lite"/>
    </source>
</evidence>
<keyword evidence="2" id="KW-1133">Transmembrane helix</keyword>
<evidence type="ECO:0000256" key="2">
    <source>
        <dbReference type="SAM" id="Phobius"/>
    </source>
</evidence>
<evidence type="ECO:0000313" key="4">
    <source>
        <dbReference type="Proteomes" id="UP000190837"/>
    </source>
</evidence>
<accession>A0A1C3H466</accession>
<reference evidence="4" key="1">
    <citation type="submission" date="2016-04" db="EMBL/GenBank/DDBJ databases">
        <authorList>
            <person name="Tagini F."/>
        </authorList>
    </citation>
    <scope>NUCLEOTIDE SEQUENCE [LARGE SCALE GENOMIC DNA]</scope>
    <source>
        <strain evidence="4">CHUV0807</strain>
    </source>
</reference>
<gene>
    <name evidence="3" type="ORF">CHUV0807_1208</name>
</gene>
<sequence>MPDNRPQPELQPEPQREKPRKSSLSLALITAALIIGLGGWGLTQLFDGGNSGGAVATATADNLTQAEKDARAQQFSAVPRYTLRRLDANEARSAIQNLPLPDDQKTALAQNIVPTADSQTQAAQPAWDKGGQQMVELVLWDNVAEDGDVVQVSSLGYSQTITITHAKQTLYFPAQYDVPVTITGIHDGGGGITLGFTGSGQPVSLPVMAEGQVISLYLQ</sequence>
<keyword evidence="2" id="KW-0472">Membrane</keyword>
<organism evidence="3 4">
    <name type="scientific">Cardiobacterium hominis</name>
    <dbReference type="NCBI Taxonomy" id="2718"/>
    <lineage>
        <taxon>Bacteria</taxon>
        <taxon>Pseudomonadati</taxon>
        <taxon>Pseudomonadota</taxon>
        <taxon>Gammaproteobacteria</taxon>
        <taxon>Cardiobacteriales</taxon>
        <taxon>Cardiobacteriaceae</taxon>
        <taxon>Cardiobacterium</taxon>
    </lineage>
</organism>
<keyword evidence="2" id="KW-0812">Transmembrane</keyword>